<keyword evidence="1" id="KW-1133">Transmembrane helix</keyword>
<dbReference type="RefSeq" id="WP_368008444.1">
    <property type="nucleotide sequence ID" value="NZ_JAMXFF010000040.1"/>
</dbReference>
<evidence type="ECO:0000256" key="1">
    <source>
        <dbReference type="SAM" id="Phobius"/>
    </source>
</evidence>
<name>A0ABT2MW47_9CYAN</name>
<keyword evidence="1" id="KW-0812">Transmembrane</keyword>
<comment type="caution">
    <text evidence="2">The sequence shown here is derived from an EMBL/GenBank/DDBJ whole genome shotgun (WGS) entry which is preliminary data.</text>
</comment>
<accession>A0ABT2MW47</accession>
<feature type="transmembrane region" description="Helical" evidence="1">
    <location>
        <begin position="94"/>
        <end position="121"/>
    </location>
</feature>
<reference evidence="2 3" key="1">
    <citation type="journal article" date="2022" name="Front. Microbiol.">
        <title>High genomic differentiation and limited gene flow indicate recent cryptic speciation within the genus Laspinema (cyanobacteria).</title>
        <authorList>
            <person name="Stanojkovic A."/>
            <person name="Skoupy S."/>
            <person name="Skaloud P."/>
            <person name="Dvorak P."/>
        </authorList>
    </citation>
    <scope>NUCLEOTIDE SEQUENCE [LARGE SCALE GENOMIC DNA]</scope>
    <source>
        <strain evidence="2 3">D2a</strain>
    </source>
</reference>
<feature type="transmembrane region" description="Helical" evidence="1">
    <location>
        <begin position="20"/>
        <end position="43"/>
    </location>
</feature>
<evidence type="ECO:0000313" key="2">
    <source>
        <dbReference type="EMBL" id="MCT7968963.1"/>
    </source>
</evidence>
<protein>
    <submittedName>
        <fullName evidence="2">Uncharacterized protein</fullName>
    </submittedName>
</protein>
<dbReference type="Proteomes" id="UP001525890">
    <property type="component" value="Unassembled WGS sequence"/>
</dbReference>
<evidence type="ECO:0000313" key="3">
    <source>
        <dbReference type="Proteomes" id="UP001525890"/>
    </source>
</evidence>
<feature type="transmembrane region" description="Helical" evidence="1">
    <location>
        <begin position="49"/>
        <end position="73"/>
    </location>
</feature>
<organism evidence="2 3">
    <name type="scientific">Laspinema palackyanum D2a</name>
    <dbReference type="NCBI Taxonomy" id="2953684"/>
    <lineage>
        <taxon>Bacteria</taxon>
        <taxon>Bacillati</taxon>
        <taxon>Cyanobacteriota</taxon>
        <taxon>Cyanophyceae</taxon>
        <taxon>Oscillatoriophycideae</taxon>
        <taxon>Oscillatoriales</taxon>
        <taxon>Laspinemataceae</taxon>
        <taxon>Laspinema</taxon>
        <taxon>Laspinema palackyanum</taxon>
    </lineage>
</organism>
<dbReference type="EMBL" id="JAMXFF010000040">
    <property type="protein sequence ID" value="MCT7968963.1"/>
    <property type="molecule type" value="Genomic_DNA"/>
</dbReference>
<sequence length="127" mass="14347">MMCKNFIKREGQAMEKLAWLVWVGIGLASTFYVVALNFLLTWLSQFPGYLFALNALLFSLGGVLVGGVILLWADARPDRYWATEIAQVLIRPCALYLGAIVYLLYAIALVVLAPFLLPFWFWNNSQP</sequence>
<proteinExistence type="predicted"/>
<gene>
    <name evidence="2" type="ORF">NG799_21870</name>
</gene>
<keyword evidence="1" id="KW-0472">Membrane</keyword>
<keyword evidence="3" id="KW-1185">Reference proteome</keyword>